<comment type="caution">
    <text evidence="1">The sequence shown here is derived from an EMBL/GenBank/DDBJ whole genome shotgun (WGS) entry which is preliminary data.</text>
</comment>
<proteinExistence type="predicted"/>
<evidence type="ECO:0008006" key="3">
    <source>
        <dbReference type="Google" id="ProtNLM"/>
    </source>
</evidence>
<sequence length="229" mass="25770">MGDVVDLMHVARFVAAPELIALDDLTVQDRRHLPEHWLHTLTGDRAWRVAEVLKRWNGFGRPIMSDTYTTITASLVDVALLTSRGEWFLLYRMTAADGDDLYYLGGRPVTENDDVPAVWHHFPASLTRFYTHLHNGWYDTAGRTVGPLPLRNMFRIDAFEWGILDGLSPDGYPDPSRCVATFHSGGGGYLCLYIDGDAVRGVVWSSDEPPYFVDYSTYLDIWTNVGLGA</sequence>
<evidence type="ECO:0000313" key="2">
    <source>
        <dbReference type="Proteomes" id="UP001589587"/>
    </source>
</evidence>
<accession>A0ABV5XNC1</accession>
<gene>
    <name evidence="1" type="ORF">ACFFQ6_29910</name>
</gene>
<organism evidence="1 2">
    <name type="scientific">Rhodococcus baikonurensis</name>
    <dbReference type="NCBI Taxonomy" id="172041"/>
    <lineage>
        <taxon>Bacteria</taxon>
        <taxon>Bacillati</taxon>
        <taxon>Actinomycetota</taxon>
        <taxon>Actinomycetes</taxon>
        <taxon>Mycobacteriales</taxon>
        <taxon>Nocardiaceae</taxon>
        <taxon>Rhodococcus</taxon>
        <taxon>Rhodococcus erythropolis group</taxon>
    </lineage>
</organism>
<reference evidence="1 2" key="1">
    <citation type="submission" date="2024-09" db="EMBL/GenBank/DDBJ databases">
        <authorList>
            <person name="Sun Q."/>
            <person name="Mori K."/>
        </authorList>
    </citation>
    <scope>NUCLEOTIDE SEQUENCE [LARGE SCALE GENOMIC DNA]</scope>
    <source>
        <strain evidence="1 2">JCM 11411</strain>
    </source>
</reference>
<evidence type="ECO:0000313" key="1">
    <source>
        <dbReference type="EMBL" id="MFB9783921.1"/>
    </source>
</evidence>
<dbReference type="Proteomes" id="UP001589587">
    <property type="component" value="Unassembled WGS sequence"/>
</dbReference>
<keyword evidence="2" id="KW-1185">Reference proteome</keyword>
<dbReference type="RefSeq" id="WP_047269236.1">
    <property type="nucleotide sequence ID" value="NZ_JBHMAS010000080.1"/>
</dbReference>
<protein>
    <recommendedName>
        <fullName evidence="3">SMI1/KNR4 family protein</fullName>
    </recommendedName>
</protein>
<name>A0ABV5XNC1_9NOCA</name>
<dbReference type="EMBL" id="JBHMAS010000080">
    <property type="protein sequence ID" value="MFB9783921.1"/>
    <property type="molecule type" value="Genomic_DNA"/>
</dbReference>